<evidence type="ECO:0000313" key="2">
    <source>
        <dbReference type="Proteomes" id="UP001157502"/>
    </source>
</evidence>
<name>A0ACC2GJA9_DALPE</name>
<accession>A0ACC2GJA9</accession>
<dbReference type="EMBL" id="CM055739">
    <property type="protein sequence ID" value="KAJ8003600.1"/>
    <property type="molecule type" value="Genomic_DNA"/>
</dbReference>
<dbReference type="Proteomes" id="UP001157502">
    <property type="component" value="Chromosome 12"/>
</dbReference>
<proteinExistence type="predicted"/>
<gene>
    <name evidence="1" type="ORF">DPEC_G00150020</name>
</gene>
<evidence type="ECO:0000313" key="1">
    <source>
        <dbReference type="EMBL" id="KAJ8003600.1"/>
    </source>
</evidence>
<keyword evidence="2" id="KW-1185">Reference proteome</keyword>
<reference evidence="1" key="1">
    <citation type="submission" date="2021-05" db="EMBL/GenBank/DDBJ databases">
        <authorList>
            <person name="Pan Q."/>
            <person name="Jouanno E."/>
            <person name="Zahm M."/>
            <person name="Klopp C."/>
            <person name="Cabau C."/>
            <person name="Louis A."/>
            <person name="Berthelot C."/>
            <person name="Parey E."/>
            <person name="Roest Crollius H."/>
            <person name="Montfort J."/>
            <person name="Robinson-Rechavi M."/>
            <person name="Bouchez O."/>
            <person name="Lampietro C."/>
            <person name="Lopez Roques C."/>
            <person name="Donnadieu C."/>
            <person name="Postlethwait J."/>
            <person name="Bobe J."/>
            <person name="Dillon D."/>
            <person name="Chandos A."/>
            <person name="von Hippel F."/>
            <person name="Guiguen Y."/>
        </authorList>
    </citation>
    <scope>NUCLEOTIDE SEQUENCE</scope>
    <source>
        <strain evidence="1">YG-Jan2019</strain>
    </source>
</reference>
<protein>
    <submittedName>
        <fullName evidence="1">Uncharacterized protein</fullName>
    </submittedName>
</protein>
<comment type="caution">
    <text evidence="1">The sequence shown here is derived from an EMBL/GenBank/DDBJ whole genome shotgun (WGS) entry which is preliminary data.</text>
</comment>
<organism evidence="1 2">
    <name type="scientific">Dallia pectoralis</name>
    <name type="common">Alaska blackfish</name>
    <dbReference type="NCBI Taxonomy" id="75939"/>
    <lineage>
        <taxon>Eukaryota</taxon>
        <taxon>Metazoa</taxon>
        <taxon>Chordata</taxon>
        <taxon>Craniata</taxon>
        <taxon>Vertebrata</taxon>
        <taxon>Euteleostomi</taxon>
        <taxon>Actinopterygii</taxon>
        <taxon>Neopterygii</taxon>
        <taxon>Teleostei</taxon>
        <taxon>Protacanthopterygii</taxon>
        <taxon>Esociformes</taxon>
        <taxon>Umbridae</taxon>
        <taxon>Dallia</taxon>
    </lineage>
</organism>
<sequence>MSPYGQSSERAVYLPSRHNKPTVGHRIQPSFNTPREGGRRVLYLFRGTKLPCKGDYGCSRGPQLCTRMGNHFCLRDEALKMPLQCVKLKH</sequence>